<organism evidence="1 2">
    <name type="scientific">Asticcacaulis aquaticus</name>
    <dbReference type="NCBI Taxonomy" id="2984212"/>
    <lineage>
        <taxon>Bacteria</taxon>
        <taxon>Pseudomonadati</taxon>
        <taxon>Pseudomonadota</taxon>
        <taxon>Alphaproteobacteria</taxon>
        <taxon>Caulobacterales</taxon>
        <taxon>Caulobacteraceae</taxon>
        <taxon>Asticcacaulis</taxon>
    </lineage>
</organism>
<sequence length="228" mass="23733">MFRTITMSGLALLALTACSKKDETPPGAGDGTSVEAVAEKGVQALSCGVPVTKDMTAEAILKAFPGNAKKEAVPGPEGSTENAVVIYPNDPARKVIVTFWDEAQTKVADVSIGDEAVQWYGPGNIRVGSPLKDVEAANGGPLTVYGFEWDYGGYASDFQGGKLNTLDGGCVLSLRFSPPKGHNEALTSDIVGDQQIPSTNANLQALQPVVSRLSVGWPSPEAATANPQ</sequence>
<evidence type="ECO:0000313" key="1">
    <source>
        <dbReference type="EMBL" id="MDC7682384.1"/>
    </source>
</evidence>
<dbReference type="Proteomes" id="UP001214854">
    <property type="component" value="Unassembled WGS sequence"/>
</dbReference>
<gene>
    <name evidence="1" type="ORF">PQU92_03800</name>
</gene>
<comment type="caution">
    <text evidence="1">The sequence shown here is derived from an EMBL/GenBank/DDBJ whole genome shotgun (WGS) entry which is preliminary data.</text>
</comment>
<name>A0ABT5HQP8_9CAUL</name>
<reference evidence="1 2" key="1">
    <citation type="submission" date="2023-01" db="EMBL/GenBank/DDBJ databases">
        <title>Novel species of the genus Asticcacaulis isolated from rivers.</title>
        <authorList>
            <person name="Lu H."/>
        </authorList>
    </citation>
    <scope>NUCLEOTIDE SEQUENCE [LARGE SCALE GENOMIC DNA]</scope>
    <source>
        <strain evidence="1 2">BYS171W</strain>
    </source>
</reference>
<accession>A0ABT5HQP8</accession>
<dbReference type="PROSITE" id="PS51257">
    <property type="entry name" value="PROKAR_LIPOPROTEIN"/>
    <property type="match status" value="1"/>
</dbReference>
<evidence type="ECO:0008006" key="3">
    <source>
        <dbReference type="Google" id="ProtNLM"/>
    </source>
</evidence>
<dbReference type="RefSeq" id="WP_272746875.1">
    <property type="nucleotide sequence ID" value="NZ_JAQQKX010000002.1"/>
</dbReference>
<evidence type="ECO:0000313" key="2">
    <source>
        <dbReference type="Proteomes" id="UP001214854"/>
    </source>
</evidence>
<dbReference type="EMBL" id="JAQQKX010000002">
    <property type="protein sequence ID" value="MDC7682384.1"/>
    <property type="molecule type" value="Genomic_DNA"/>
</dbReference>
<protein>
    <recommendedName>
        <fullName evidence="3">Lipoprotein</fullName>
    </recommendedName>
</protein>
<proteinExistence type="predicted"/>
<keyword evidence="2" id="KW-1185">Reference proteome</keyword>